<protein>
    <submittedName>
        <fullName evidence="4">CHAT domain-containing protein</fullName>
    </submittedName>
</protein>
<dbReference type="AlphaFoldDB" id="A0A7K0EF49"/>
<dbReference type="InterPro" id="IPR024983">
    <property type="entry name" value="CHAT_dom"/>
</dbReference>
<evidence type="ECO:0000256" key="1">
    <source>
        <dbReference type="PROSITE-ProRule" id="PRU00339"/>
    </source>
</evidence>
<dbReference type="Proteomes" id="UP000441754">
    <property type="component" value="Unassembled WGS sequence"/>
</dbReference>
<keyword evidence="2" id="KW-1133">Transmembrane helix</keyword>
<sequence>MSARHFHLFCWLWIGLQGFTDSARAQPASIHRLRNQAERLYDLGRYDEATRYYQQAYQLSRTRQQPELSITLLVDLSSMDYLAGNYQAGISRCLQGLDMLKKTPVADSTAFKVHSSLGELYRQLNDYTSSAHFFEKADRMIEKHPQLNREITDYVIYHYSNQAMLHESAGRFSVSQVLALKALQLARDFHIKSEVAIICNVLAGQYEAVGNFAGALALRREGIRNYSLVDLQLARMYSGIGWNLLSQQHYPAALRYLQMSYRLYTRLTERDSSQNDTRMVVNLYNHLGLCYWEIGREKEAELYLNKAVSTYTLKYGGKGRILATSWLVKGKIKMAQGQPETGMTFWQRALASVLKPSFLLDKLGNPPTDQVLDEKLAVEVLFLKGNQLTRQERWEDALQTYRRAIDVFHQARKHLGVLEDKLYLSETVLPLYQQAQEAAYQLYRQNRTESAFGMAFTLLEQGRATSFQDFYAEATLKPQYLPAEQLRLDQEIRQELSSVRAQLLDNPTPEHQRSLLARERDRLHQHYLLLRQWEQKYPDYYYSKYLTQPVTVQQVQARLPETAAYITYNYSHGKLHAFALTHQRSSWKTIPVDSLTLFRTLDTLRSSLRRHPGISQYTGTPFALQAFEWFIAPLLSEIESKESWVVNTGGVLDGLPIDVFETGRAVNDYIGFQHTIRYVYTATSLGGTSHSPGGISADDVLAIAPFNRDLQPTISDHFGYETLSASGGEFANLSTRQLMSEQATRPNFLNAQKNHSIWFLSTHAHLDSEEPMHSYIAFYPNDTTRKHRLYAHEISQMNLRHVRLVALSACEGGNGKLYRSEGMMSLARAFAYAGCPTTISTLWNAHDRTSAFLVRRTYAYLQEGDSPATALRKARTDFFKLEWSRPYNHPYFWAHFVVIGANEPLYQPGFRWPQPDHWVMTGSCAALLIAGVLLFLRYNSFWR</sequence>
<comment type="caution">
    <text evidence="4">The sequence shown here is derived from an EMBL/GenBank/DDBJ whole genome shotgun (WGS) entry which is preliminary data.</text>
</comment>
<dbReference type="InterPro" id="IPR019734">
    <property type="entry name" value="TPR_rpt"/>
</dbReference>
<evidence type="ECO:0000259" key="3">
    <source>
        <dbReference type="Pfam" id="PF12770"/>
    </source>
</evidence>
<dbReference type="PROSITE" id="PS50005">
    <property type="entry name" value="TPR"/>
    <property type="match status" value="1"/>
</dbReference>
<dbReference type="Pfam" id="PF12770">
    <property type="entry name" value="CHAT"/>
    <property type="match status" value="1"/>
</dbReference>
<organism evidence="4 5">
    <name type="scientific">Larkinella terrae</name>
    <dbReference type="NCBI Taxonomy" id="2025311"/>
    <lineage>
        <taxon>Bacteria</taxon>
        <taxon>Pseudomonadati</taxon>
        <taxon>Bacteroidota</taxon>
        <taxon>Cytophagia</taxon>
        <taxon>Cytophagales</taxon>
        <taxon>Spirosomataceae</taxon>
        <taxon>Larkinella</taxon>
    </lineage>
</organism>
<dbReference type="EMBL" id="WJXZ01000001">
    <property type="protein sequence ID" value="MRS60322.1"/>
    <property type="molecule type" value="Genomic_DNA"/>
</dbReference>
<dbReference type="InterPro" id="IPR011990">
    <property type="entry name" value="TPR-like_helical_dom_sf"/>
</dbReference>
<keyword evidence="1" id="KW-0802">TPR repeat</keyword>
<dbReference type="SMART" id="SM00028">
    <property type="entry name" value="TPR"/>
    <property type="match status" value="7"/>
</dbReference>
<accession>A0A7K0EF49</accession>
<feature type="repeat" description="TPR" evidence="1">
    <location>
        <begin position="111"/>
        <end position="144"/>
    </location>
</feature>
<evidence type="ECO:0000313" key="5">
    <source>
        <dbReference type="Proteomes" id="UP000441754"/>
    </source>
</evidence>
<feature type="transmembrane region" description="Helical" evidence="2">
    <location>
        <begin position="917"/>
        <end position="936"/>
    </location>
</feature>
<keyword evidence="5" id="KW-1185">Reference proteome</keyword>
<proteinExistence type="predicted"/>
<dbReference type="PANTHER" id="PTHR10098:SF108">
    <property type="entry name" value="TETRATRICOPEPTIDE REPEAT PROTEIN 28"/>
    <property type="match status" value="1"/>
</dbReference>
<keyword evidence="2" id="KW-0812">Transmembrane</keyword>
<dbReference type="SUPFAM" id="SSF48452">
    <property type="entry name" value="TPR-like"/>
    <property type="match status" value="3"/>
</dbReference>
<dbReference type="Pfam" id="PF13181">
    <property type="entry name" value="TPR_8"/>
    <property type="match status" value="2"/>
</dbReference>
<evidence type="ECO:0000313" key="4">
    <source>
        <dbReference type="EMBL" id="MRS60322.1"/>
    </source>
</evidence>
<reference evidence="4 5" key="1">
    <citation type="journal article" date="2018" name="Antonie Van Leeuwenhoek">
        <title>Larkinella terrae sp. nov., isolated from soil on Jeju Island, South Korea.</title>
        <authorList>
            <person name="Ten L.N."/>
            <person name="Jeon J."/>
            <person name="Park S.J."/>
            <person name="Park S."/>
            <person name="Lee S.Y."/>
            <person name="Kim M.K."/>
            <person name="Jung H.Y."/>
        </authorList>
    </citation>
    <scope>NUCLEOTIDE SEQUENCE [LARGE SCALE GENOMIC DNA]</scope>
    <source>
        <strain evidence="4 5">KCTC 52001</strain>
    </source>
</reference>
<dbReference type="PANTHER" id="PTHR10098">
    <property type="entry name" value="RAPSYN-RELATED"/>
    <property type="match status" value="1"/>
</dbReference>
<dbReference type="Gene3D" id="1.25.40.10">
    <property type="entry name" value="Tetratricopeptide repeat domain"/>
    <property type="match status" value="3"/>
</dbReference>
<feature type="domain" description="CHAT" evidence="3">
    <location>
        <begin position="623"/>
        <end position="901"/>
    </location>
</feature>
<gene>
    <name evidence="4" type="ORF">GJJ30_03385</name>
</gene>
<dbReference type="RefSeq" id="WP_154173135.1">
    <property type="nucleotide sequence ID" value="NZ_WJXZ01000001.1"/>
</dbReference>
<keyword evidence="2" id="KW-0472">Membrane</keyword>
<dbReference type="OrthoDB" id="9771112at2"/>
<evidence type="ECO:0000256" key="2">
    <source>
        <dbReference type="SAM" id="Phobius"/>
    </source>
</evidence>
<name>A0A7K0EF49_9BACT</name>
<dbReference type="Pfam" id="PF13374">
    <property type="entry name" value="TPR_10"/>
    <property type="match status" value="1"/>
</dbReference>